<dbReference type="EMBL" id="JAJGMW010000002">
    <property type="protein sequence ID" value="MCC4211374.1"/>
    <property type="molecule type" value="Genomic_DNA"/>
</dbReference>
<evidence type="ECO:0000313" key="1">
    <source>
        <dbReference type="EMBL" id="MCC4211374.1"/>
    </source>
</evidence>
<reference evidence="1 2" key="1">
    <citation type="submission" date="2021-11" db="EMBL/GenBank/DDBJ databases">
        <title>Seasonal and diel survey of microbial diversity of the Tyrrhenian coast.</title>
        <authorList>
            <person name="Gattoni G."/>
            <person name="Corral P."/>
        </authorList>
    </citation>
    <scope>NUCLEOTIDE SEQUENCE [LARGE SCALE GENOMIC DNA]</scope>
    <source>
        <strain evidence="1 2">Mr9</strain>
    </source>
</reference>
<proteinExistence type="predicted"/>
<comment type="caution">
    <text evidence="1">The sequence shown here is derived from an EMBL/GenBank/DDBJ whole genome shotgun (WGS) entry which is preliminary data.</text>
</comment>
<protein>
    <submittedName>
        <fullName evidence="1">Uncharacterized protein</fullName>
    </submittedName>
</protein>
<accession>A0ABS8GN87</accession>
<gene>
    <name evidence="1" type="ORF">LLW17_01470</name>
</gene>
<dbReference type="RefSeq" id="WP_228228495.1">
    <property type="nucleotide sequence ID" value="NZ_JAJGMW010000002.1"/>
</dbReference>
<name>A0ABS8GN87_9FLAO</name>
<evidence type="ECO:0000313" key="2">
    <source>
        <dbReference type="Proteomes" id="UP001197770"/>
    </source>
</evidence>
<dbReference type="Proteomes" id="UP001197770">
    <property type="component" value="Unassembled WGS sequence"/>
</dbReference>
<organism evidence="1 2">
    <name type="scientific">Leeuwenhoekiella parthenopeia</name>
    <dbReference type="NCBI Taxonomy" id="2890320"/>
    <lineage>
        <taxon>Bacteria</taxon>
        <taxon>Pseudomonadati</taxon>
        <taxon>Bacteroidota</taxon>
        <taxon>Flavobacteriia</taxon>
        <taxon>Flavobacteriales</taxon>
        <taxon>Flavobacteriaceae</taxon>
        <taxon>Leeuwenhoekiella</taxon>
    </lineage>
</organism>
<keyword evidence="2" id="KW-1185">Reference proteome</keyword>
<sequence>MIDWIEILKTVDYAFDNDYAIATVDYEHPIYGELSLSYQGNKSKIMLVWNDCNHVCFCKDKDPRLTFCDCDWDAFPEATQQRKLFTKKQYQELTAPNLFTL</sequence>